<comment type="caution">
    <text evidence="2">The sequence shown here is derived from an EMBL/GenBank/DDBJ whole genome shotgun (WGS) entry which is preliminary data.</text>
</comment>
<protein>
    <recommendedName>
        <fullName evidence="4">Cyclin N-terminal domain-containing protein</fullName>
    </recommendedName>
</protein>
<dbReference type="Pfam" id="PF08613">
    <property type="entry name" value="Cyclin"/>
    <property type="match status" value="1"/>
</dbReference>
<dbReference type="InterPro" id="IPR036915">
    <property type="entry name" value="Cyclin-like_sf"/>
</dbReference>
<sequence length="832" mass="91421">MRIMATIISRINNRVDVILAMTPPLTSDDTSSPHIDTSQIENVKAISANSHAPTTTIDVGVDGQHQCEFTLQEHEVPRNGKVVTIEPPSVAALAVGGGESVTPWNLCGETRSYISAHLNELTQPDRRQRNEIGAEQYNAPPIGLDVEGSQASYADDPDRDGQDSQATPAGKFGRIPTSSIPQLLSTSIAFSAGANQSVQQLGFVGDETSYPVIRGRQESFAFSVDGDDSVFKKVFGSPQEVIPTPHPNHWANIATNTTNSIAQSFGNNSNMSSSTLASESPYQNIEYTAESSYAQNSISSPPQNVSVKGNREPPLDMHQLSLSISSIVIPGKATSSQLKQGDQTKVWGARATQGLLPPHQSNPRQSAVPEVYSAISSLERYNPGSLDNKVILAKARGGYGRQKAFPGVPRKRTALSSDNSSIDGSVSSVAESKSSSAVSASMGWENSRSSGLNETDKSYHTGIGTMNEQIGMENTASIRQLPPEGKMPRSISSGHLSERDMNGTSERLEGKLTEINSMNVDRSVTINDQASMSRNKRRREKKVGIFRPSSDAYTPRMGHRAIKYKPVEERASVEKISSTMGTIQRPNFRDALRRVAIILHQHIVKIELRFKTGIHGVDGTGLFKASMKDEFNEENFATPRYKCSIVRVPMARPGVVYSMRKIRVVHATPTADEIYEFAHQLFKKVQLSSECSIVCLIYVEKLMEVAKVPLVAETWRPIFLCGLLLASKVWQDLSSWNIEFACVYPQFSLDAINRLELSFLKFIKWDLYISSSLYAKYYFALRSLLEKSGFRNRYNQMVGGVGGVAASEALKISKRSEVVKEEALQQLSRSLR</sequence>
<feature type="region of interest" description="Disordered" evidence="1">
    <location>
        <begin position="480"/>
        <end position="503"/>
    </location>
</feature>
<dbReference type="Gene3D" id="1.10.472.10">
    <property type="entry name" value="Cyclin-like"/>
    <property type="match status" value="1"/>
</dbReference>
<dbReference type="CDD" id="cd20540">
    <property type="entry name" value="CYCLIN_CCNY_like"/>
    <property type="match status" value="1"/>
</dbReference>
<evidence type="ECO:0000313" key="3">
    <source>
        <dbReference type="Proteomes" id="UP001530377"/>
    </source>
</evidence>
<proteinExistence type="predicted"/>
<gene>
    <name evidence="2" type="ORF">ACHAXA_008082</name>
</gene>
<reference evidence="2 3" key="1">
    <citation type="submission" date="2024-10" db="EMBL/GenBank/DDBJ databases">
        <title>Updated reference genomes for cyclostephanoid diatoms.</title>
        <authorList>
            <person name="Roberts W.R."/>
            <person name="Alverson A.J."/>
        </authorList>
    </citation>
    <scope>NUCLEOTIDE SEQUENCE [LARGE SCALE GENOMIC DNA]</scope>
    <source>
        <strain evidence="2 3">AJA228-03</strain>
    </source>
</reference>
<keyword evidence="3" id="KW-1185">Reference proteome</keyword>
<accession>A0ABD3RVN2</accession>
<feature type="compositionally biased region" description="Polar residues" evidence="1">
    <location>
        <begin position="444"/>
        <end position="453"/>
    </location>
</feature>
<dbReference type="AlphaFoldDB" id="A0ABD3RVN2"/>
<feature type="compositionally biased region" description="Low complexity" evidence="1">
    <location>
        <begin position="416"/>
        <end position="441"/>
    </location>
</feature>
<feature type="region of interest" description="Disordered" evidence="1">
    <location>
        <begin position="403"/>
        <end position="456"/>
    </location>
</feature>
<dbReference type="PANTHER" id="PTHR14248">
    <property type="entry name" value="CYCLIN Y, ISOFORM A"/>
    <property type="match status" value="1"/>
</dbReference>
<evidence type="ECO:0000313" key="2">
    <source>
        <dbReference type="EMBL" id="KAL3816274.1"/>
    </source>
</evidence>
<evidence type="ECO:0008006" key="4">
    <source>
        <dbReference type="Google" id="ProtNLM"/>
    </source>
</evidence>
<evidence type="ECO:0000256" key="1">
    <source>
        <dbReference type="SAM" id="MobiDB-lite"/>
    </source>
</evidence>
<feature type="region of interest" description="Disordered" evidence="1">
    <location>
        <begin position="136"/>
        <end position="175"/>
    </location>
</feature>
<dbReference type="SUPFAM" id="SSF47954">
    <property type="entry name" value="Cyclin-like"/>
    <property type="match status" value="1"/>
</dbReference>
<organism evidence="2 3">
    <name type="scientific">Cyclostephanos tholiformis</name>
    <dbReference type="NCBI Taxonomy" id="382380"/>
    <lineage>
        <taxon>Eukaryota</taxon>
        <taxon>Sar</taxon>
        <taxon>Stramenopiles</taxon>
        <taxon>Ochrophyta</taxon>
        <taxon>Bacillariophyta</taxon>
        <taxon>Coscinodiscophyceae</taxon>
        <taxon>Thalassiosirophycidae</taxon>
        <taxon>Stephanodiscales</taxon>
        <taxon>Stephanodiscaceae</taxon>
        <taxon>Cyclostephanos</taxon>
    </lineage>
</organism>
<name>A0ABD3RVN2_9STRA</name>
<dbReference type="InterPro" id="IPR013922">
    <property type="entry name" value="Cyclin_PHO80-like"/>
</dbReference>
<dbReference type="Proteomes" id="UP001530377">
    <property type="component" value="Unassembled WGS sequence"/>
</dbReference>
<dbReference type="EMBL" id="JALLPB020000156">
    <property type="protein sequence ID" value="KAL3816274.1"/>
    <property type="molecule type" value="Genomic_DNA"/>
</dbReference>